<sequence length="501" mass="56802">MSGIRKFVGDTVIYGLTTVISRVLNFLLTPLFVKKFEPTVYGIFTNLYAYAALINAVLAFGMETTYFRFLQRVKPEEKEKVFNNSFIVTIFASAVFVLSMFVFAHPIATYLGGSHSDVQQYEDYVKLFAVILSADALAVVPFAKLRAQQRPIRYGVVKIVNILVLIFCNLLLLYWLPVMEERFPSLQGLTQGWYQPDWLGNVFISNLIASMVTLVLLAPQIATFKFAIDKTLIRQMIGYSFPILVANISFIINEHLDKMMFPRLVPTAEGARDLGIYGAVAKIAVFLNLFITAFRLGAEPFFFSYAKNENSGKVYAKIMDYFIVAMVLVMVGLCANIEWLKYFIKGGEFQKDIYWSGLYIVPILLLNNVLLGIYMNLSIWYKLSDQTKYGLYISSVGAMITIVLNILFIPKFSYLGAALSTTVTYCVMVAMSYFLGQKHYPIPYDVQKNVSYIAVAVGVSAIMFYVFDKNLWLCNLLFVLMLGGVAYSERKFILSLMARRK</sequence>
<feature type="transmembrane region" description="Helical" evidence="6">
    <location>
        <begin position="470"/>
        <end position="487"/>
    </location>
</feature>
<dbReference type="PANTHER" id="PTHR30250">
    <property type="entry name" value="PST FAMILY PREDICTED COLANIC ACID TRANSPORTER"/>
    <property type="match status" value="1"/>
</dbReference>
<protein>
    <submittedName>
        <fullName evidence="7">Polysaccharide biosynthesis C-terminal domain-containing protein</fullName>
    </submittedName>
</protein>
<reference evidence="8" key="1">
    <citation type="journal article" date="2019" name="Int. J. Syst. Evol. Microbiol.">
        <title>The Global Catalogue of Microorganisms (GCM) 10K type strain sequencing project: providing services to taxonomists for standard genome sequencing and annotation.</title>
        <authorList>
            <consortium name="The Broad Institute Genomics Platform"/>
            <consortium name="The Broad Institute Genome Sequencing Center for Infectious Disease"/>
            <person name="Wu L."/>
            <person name="Ma J."/>
        </authorList>
    </citation>
    <scope>NUCLEOTIDE SEQUENCE [LARGE SCALE GENOMIC DNA]</scope>
    <source>
        <strain evidence="8">JCM 17858</strain>
    </source>
</reference>
<feature type="transmembrane region" description="Helical" evidence="6">
    <location>
        <begin position="81"/>
        <end position="104"/>
    </location>
</feature>
<evidence type="ECO:0000256" key="1">
    <source>
        <dbReference type="ARBA" id="ARBA00004651"/>
    </source>
</evidence>
<feature type="transmembrane region" description="Helical" evidence="6">
    <location>
        <begin position="414"/>
        <end position="434"/>
    </location>
</feature>
<dbReference type="PANTHER" id="PTHR30250:SF11">
    <property type="entry name" value="O-ANTIGEN TRANSPORTER-RELATED"/>
    <property type="match status" value="1"/>
</dbReference>
<accession>A0ABP8R1G3</accession>
<feature type="transmembrane region" description="Helical" evidence="6">
    <location>
        <begin position="155"/>
        <end position="178"/>
    </location>
</feature>
<evidence type="ECO:0000256" key="4">
    <source>
        <dbReference type="ARBA" id="ARBA00022989"/>
    </source>
</evidence>
<dbReference type="Pfam" id="PF01943">
    <property type="entry name" value="Polysacc_synt"/>
    <property type="match status" value="1"/>
</dbReference>
<comment type="subcellular location">
    <subcellularLocation>
        <location evidence="1">Cell membrane</location>
        <topology evidence="1">Multi-pass membrane protein</topology>
    </subcellularLocation>
</comment>
<feature type="transmembrane region" description="Helical" evidence="6">
    <location>
        <begin position="39"/>
        <end position="60"/>
    </location>
</feature>
<dbReference type="Proteomes" id="UP001500394">
    <property type="component" value="Unassembled WGS sequence"/>
</dbReference>
<dbReference type="EMBL" id="BAABGR010000015">
    <property type="protein sequence ID" value="GAA4515508.1"/>
    <property type="molecule type" value="Genomic_DNA"/>
</dbReference>
<keyword evidence="5 6" id="KW-0472">Membrane</keyword>
<evidence type="ECO:0000313" key="8">
    <source>
        <dbReference type="Proteomes" id="UP001500394"/>
    </source>
</evidence>
<feature type="transmembrane region" description="Helical" evidence="6">
    <location>
        <begin position="359"/>
        <end position="377"/>
    </location>
</feature>
<feature type="transmembrane region" description="Helical" evidence="6">
    <location>
        <begin position="446"/>
        <end position="464"/>
    </location>
</feature>
<evidence type="ECO:0000256" key="3">
    <source>
        <dbReference type="ARBA" id="ARBA00022692"/>
    </source>
</evidence>
<proteinExistence type="predicted"/>
<feature type="transmembrane region" description="Helical" evidence="6">
    <location>
        <begin position="389"/>
        <end position="408"/>
    </location>
</feature>
<keyword evidence="8" id="KW-1185">Reference proteome</keyword>
<name>A0ABP8R1G3_9SPHI</name>
<feature type="transmembrane region" description="Helical" evidence="6">
    <location>
        <begin position="12"/>
        <end position="33"/>
    </location>
</feature>
<keyword evidence="3 6" id="KW-0812">Transmembrane</keyword>
<dbReference type="InterPro" id="IPR050833">
    <property type="entry name" value="Poly_Biosynth_Transport"/>
</dbReference>
<keyword evidence="4 6" id="KW-1133">Transmembrane helix</keyword>
<keyword evidence="2" id="KW-1003">Cell membrane</keyword>
<organism evidence="7 8">
    <name type="scientific">Sphingobacterium thermophilum</name>
    <dbReference type="NCBI Taxonomy" id="768534"/>
    <lineage>
        <taxon>Bacteria</taxon>
        <taxon>Pseudomonadati</taxon>
        <taxon>Bacteroidota</taxon>
        <taxon>Sphingobacteriia</taxon>
        <taxon>Sphingobacteriales</taxon>
        <taxon>Sphingobacteriaceae</taxon>
        <taxon>Sphingobacterium</taxon>
    </lineage>
</organism>
<dbReference type="InterPro" id="IPR002797">
    <property type="entry name" value="Polysacc_synth"/>
</dbReference>
<evidence type="ECO:0000313" key="7">
    <source>
        <dbReference type="EMBL" id="GAA4515508.1"/>
    </source>
</evidence>
<gene>
    <name evidence="7" type="ORF">GCM10023173_13400</name>
</gene>
<evidence type="ECO:0000256" key="5">
    <source>
        <dbReference type="ARBA" id="ARBA00023136"/>
    </source>
</evidence>
<evidence type="ECO:0000256" key="2">
    <source>
        <dbReference type="ARBA" id="ARBA00022475"/>
    </source>
</evidence>
<feature type="transmembrane region" description="Helical" evidence="6">
    <location>
        <begin position="236"/>
        <end position="256"/>
    </location>
</feature>
<feature type="transmembrane region" description="Helical" evidence="6">
    <location>
        <begin position="318"/>
        <end position="339"/>
    </location>
</feature>
<feature type="transmembrane region" description="Helical" evidence="6">
    <location>
        <begin position="124"/>
        <end position="143"/>
    </location>
</feature>
<comment type="caution">
    <text evidence="7">The sequence shown here is derived from an EMBL/GenBank/DDBJ whole genome shotgun (WGS) entry which is preliminary data.</text>
</comment>
<feature type="transmembrane region" description="Helical" evidence="6">
    <location>
        <begin position="198"/>
        <end position="224"/>
    </location>
</feature>
<dbReference type="RefSeq" id="WP_345066469.1">
    <property type="nucleotide sequence ID" value="NZ_BAABGR010000015.1"/>
</dbReference>
<evidence type="ECO:0000256" key="6">
    <source>
        <dbReference type="SAM" id="Phobius"/>
    </source>
</evidence>
<feature type="transmembrane region" description="Helical" evidence="6">
    <location>
        <begin position="276"/>
        <end position="297"/>
    </location>
</feature>